<keyword evidence="9 11" id="KW-0520">NAD</keyword>
<dbReference type="PANTHER" id="PTHR39321">
    <property type="entry name" value="NICOTINATE-NUCLEOTIDE ADENYLYLTRANSFERASE-RELATED"/>
    <property type="match status" value="1"/>
</dbReference>
<dbReference type="SUPFAM" id="SSF52374">
    <property type="entry name" value="Nucleotidylyl transferase"/>
    <property type="match status" value="1"/>
</dbReference>
<evidence type="ECO:0000256" key="9">
    <source>
        <dbReference type="ARBA" id="ARBA00023027"/>
    </source>
</evidence>
<dbReference type="Pfam" id="PF01467">
    <property type="entry name" value="CTP_transf_like"/>
    <property type="match status" value="1"/>
</dbReference>
<organism evidence="13 14">
    <name type="scientific">Natronomicrosphaera hydrolytica</name>
    <dbReference type="NCBI Taxonomy" id="3242702"/>
    <lineage>
        <taxon>Bacteria</taxon>
        <taxon>Pseudomonadati</taxon>
        <taxon>Planctomycetota</taxon>
        <taxon>Phycisphaerae</taxon>
        <taxon>Phycisphaerales</taxon>
        <taxon>Phycisphaeraceae</taxon>
        <taxon>Natronomicrosphaera</taxon>
    </lineage>
</organism>
<name>A0ABV4U9Z6_9BACT</name>
<evidence type="ECO:0000256" key="8">
    <source>
        <dbReference type="ARBA" id="ARBA00022840"/>
    </source>
</evidence>
<keyword evidence="6 11" id="KW-0548">Nucleotidyltransferase</keyword>
<dbReference type="InterPro" id="IPR014729">
    <property type="entry name" value="Rossmann-like_a/b/a_fold"/>
</dbReference>
<comment type="caution">
    <text evidence="13">The sequence shown here is derived from an EMBL/GenBank/DDBJ whole genome shotgun (WGS) entry which is preliminary data.</text>
</comment>
<dbReference type="Gene3D" id="3.40.50.620">
    <property type="entry name" value="HUPs"/>
    <property type="match status" value="1"/>
</dbReference>
<keyword evidence="4 11" id="KW-0662">Pyridine nucleotide biosynthesis</keyword>
<evidence type="ECO:0000256" key="11">
    <source>
        <dbReference type="HAMAP-Rule" id="MF_00244"/>
    </source>
</evidence>
<protein>
    <recommendedName>
        <fullName evidence="11">Probable nicotinate-nucleotide adenylyltransferase</fullName>
        <ecNumber evidence="11">2.7.7.18</ecNumber>
    </recommendedName>
    <alternativeName>
        <fullName evidence="11">Deamido-NAD(+) diphosphorylase</fullName>
    </alternativeName>
    <alternativeName>
        <fullName evidence="11">Deamido-NAD(+) pyrophosphorylase</fullName>
    </alternativeName>
    <alternativeName>
        <fullName evidence="11">Nicotinate mononucleotide adenylyltransferase</fullName>
        <shortName evidence="11">NaMN adenylyltransferase</shortName>
    </alternativeName>
</protein>
<evidence type="ECO:0000256" key="3">
    <source>
        <dbReference type="ARBA" id="ARBA00009014"/>
    </source>
</evidence>
<keyword evidence="7 11" id="KW-0547">Nucleotide-binding</keyword>
<dbReference type="Proteomes" id="UP001575105">
    <property type="component" value="Unassembled WGS sequence"/>
</dbReference>
<dbReference type="EC" id="2.7.7.18" evidence="11"/>
<comment type="similarity">
    <text evidence="3 11">Belongs to the NadD family.</text>
</comment>
<evidence type="ECO:0000313" key="13">
    <source>
        <dbReference type="EMBL" id="MFA9479920.1"/>
    </source>
</evidence>
<evidence type="ECO:0000256" key="5">
    <source>
        <dbReference type="ARBA" id="ARBA00022679"/>
    </source>
</evidence>
<keyword evidence="14" id="KW-1185">Reference proteome</keyword>
<dbReference type="PANTHER" id="PTHR39321:SF3">
    <property type="entry name" value="PHOSPHOPANTETHEINE ADENYLYLTRANSFERASE"/>
    <property type="match status" value="1"/>
</dbReference>
<dbReference type="GO" id="GO:0004515">
    <property type="term" value="F:nicotinate-nucleotide adenylyltransferase activity"/>
    <property type="evidence" value="ECO:0007669"/>
    <property type="project" value="UniProtKB-EC"/>
</dbReference>
<dbReference type="EMBL" id="JBGUBD010000013">
    <property type="protein sequence ID" value="MFA9479920.1"/>
    <property type="molecule type" value="Genomic_DNA"/>
</dbReference>
<keyword evidence="5 11" id="KW-0808">Transferase</keyword>
<gene>
    <name evidence="11 13" type="primary">nadD</name>
    <name evidence="13" type="ORF">ACERK3_16675</name>
</gene>
<dbReference type="RefSeq" id="WP_425346846.1">
    <property type="nucleotide sequence ID" value="NZ_JBGUBD010000013.1"/>
</dbReference>
<dbReference type="InterPro" id="IPR004821">
    <property type="entry name" value="Cyt_trans-like"/>
</dbReference>
<comment type="function">
    <text evidence="1 11">Catalyzes the reversible adenylation of nicotinate mononucleotide (NaMN) to nicotinic acid adenine dinucleotide (NaAD).</text>
</comment>
<dbReference type="NCBIfam" id="TIGR00482">
    <property type="entry name" value="nicotinate (nicotinamide) nucleotide adenylyltransferase"/>
    <property type="match status" value="1"/>
</dbReference>
<evidence type="ECO:0000256" key="4">
    <source>
        <dbReference type="ARBA" id="ARBA00022642"/>
    </source>
</evidence>
<sequence>MTQPPAPVTLGMPYTAPMDLTRCRNVIIFGGSFDPPQRAHVELPEQVRRAIHADVVAYMPAARSPLKLGRRQASAEHRLNMLRLALADRPHTVVLTDELDRAADGRPSYTVDTLEALRRRLPAEVQLRLLIGADQVYTFDQWHRAARVIELAQPIVMVRPPDTRATLLDALTPTTRQQWEPRLVAVDAMPISSTMVRESVQRNEPIDDLVPAPVARYIAEHDLYRE</sequence>
<evidence type="ECO:0000259" key="12">
    <source>
        <dbReference type="Pfam" id="PF01467"/>
    </source>
</evidence>
<evidence type="ECO:0000256" key="7">
    <source>
        <dbReference type="ARBA" id="ARBA00022741"/>
    </source>
</evidence>
<evidence type="ECO:0000256" key="6">
    <source>
        <dbReference type="ARBA" id="ARBA00022695"/>
    </source>
</evidence>
<accession>A0ABV4U9Z6</accession>
<dbReference type="CDD" id="cd02165">
    <property type="entry name" value="NMNAT"/>
    <property type="match status" value="1"/>
</dbReference>
<evidence type="ECO:0000256" key="2">
    <source>
        <dbReference type="ARBA" id="ARBA00005019"/>
    </source>
</evidence>
<reference evidence="13 14" key="1">
    <citation type="submission" date="2024-08" db="EMBL/GenBank/DDBJ databases">
        <title>Whole-genome sequencing of halo(alkali)philic microorganisms from hypersaline lakes.</title>
        <authorList>
            <person name="Sorokin D.Y."/>
            <person name="Merkel A.Y."/>
            <person name="Messina E."/>
            <person name="Yakimov M."/>
        </authorList>
    </citation>
    <scope>NUCLEOTIDE SEQUENCE [LARGE SCALE GENOMIC DNA]</scope>
    <source>
        <strain evidence="13 14">AB-hyl4</strain>
    </source>
</reference>
<comment type="catalytic activity">
    <reaction evidence="10 11">
        <text>nicotinate beta-D-ribonucleotide + ATP + H(+) = deamido-NAD(+) + diphosphate</text>
        <dbReference type="Rhea" id="RHEA:22860"/>
        <dbReference type="ChEBI" id="CHEBI:15378"/>
        <dbReference type="ChEBI" id="CHEBI:30616"/>
        <dbReference type="ChEBI" id="CHEBI:33019"/>
        <dbReference type="ChEBI" id="CHEBI:57502"/>
        <dbReference type="ChEBI" id="CHEBI:58437"/>
        <dbReference type="EC" id="2.7.7.18"/>
    </reaction>
</comment>
<evidence type="ECO:0000256" key="1">
    <source>
        <dbReference type="ARBA" id="ARBA00002324"/>
    </source>
</evidence>
<dbReference type="HAMAP" id="MF_00244">
    <property type="entry name" value="NaMN_adenylyltr"/>
    <property type="match status" value="1"/>
</dbReference>
<keyword evidence="8 11" id="KW-0067">ATP-binding</keyword>
<evidence type="ECO:0000313" key="14">
    <source>
        <dbReference type="Proteomes" id="UP001575105"/>
    </source>
</evidence>
<evidence type="ECO:0000256" key="10">
    <source>
        <dbReference type="ARBA" id="ARBA00048721"/>
    </source>
</evidence>
<proteinExistence type="inferred from homology"/>
<comment type="pathway">
    <text evidence="2 11">Cofactor biosynthesis; NAD(+) biosynthesis; deamido-NAD(+) from nicotinate D-ribonucleotide: step 1/1.</text>
</comment>
<feature type="domain" description="Cytidyltransferase-like" evidence="12">
    <location>
        <begin position="28"/>
        <end position="198"/>
    </location>
</feature>
<dbReference type="InterPro" id="IPR005248">
    <property type="entry name" value="NadD/NMNAT"/>
</dbReference>